<name>A0A382HNR0_9ZZZZ</name>
<organism evidence="1">
    <name type="scientific">marine metagenome</name>
    <dbReference type="NCBI Taxonomy" id="408172"/>
    <lineage>
        <taxon>unclassified sequences</taxon>
        <taxon>metagenomes</taxon>
        <taxon>ecological metagenomes</taxon>
    </lineage>
</organism>
<dbReference type="EMBL" id="UINC01062326">
    <property type="protein sequence ID" value="SVB88839.1"/>
    <property type="molecule type" value="Genomic_DNA"/>
</dbReference>
<reference evidence="1" key="1">
    <citation type="submission" date="2018-05" db="EMBL/GenBank/DDBJ databases">
        <authorList>
            <person name="Lanie J.A."/>
            <person name="Ng W.-L."/>
            <person name="Kazmierczak K.M."/>
            <person name="Andrzejewski T.M."/>
            <person name="Davidsen T.M."/>
            <person name="Wayne K.J."/>
            <person name="Tettelin H."/>
            <person name="Glass J.I."/>
            <person name="Rusch D."/>
            <person name="Podicherti R."/>
            <person name="Tsui H.-C.T."/>
            <person name="Winkler M.E."/>
        </authorList>
    </citation>
    <scope>NUCLEOTIDE SEQUENCE</scope>
</reference>
<accession>A0A382HNR0</accession>
<proteinExistence type="predicted"/>
<gene>
    <name evidence="1" type="ORF">METZ01_LOCUS241693</name>
</gene>
<dbReference type="AlphaFoldDB" id="A0A382HNR0"/>
<sequence length="25" mass="2722">MGTTDLVDPFLLGRGIIFIANSEEI</sequence>
<evidence type="ECO:0000313" key="1">
    <source>
        <dbReference type="EMBL" id="SVB88839.1"/>
    </source>
</evidence>
<protein>
    <submittedName>
        <fullName evidence="1">Uncharacterized protein</fullName>
    </submittedName>
</protein>